<keyword evidence="4" id="KW-1185">Reference proteome</keyword>
<sequence length="405" mass="43900">MTSDLRLPHAPLGEAADDPANSRTGAGDALPLRSVVRQFHLWLGLTLGGLFALISLTGSALVFYVEIDAALHPQVQVPASPHAPAPNPRALDRALQTGRGRWHDPAGKWSFEVHGAHGTIPARYYPSAEHGHHARRMMVWFSADGARVLRAEPWGGYLMTWLYELHMHLLAGETGRAVVGWSGVAMLLLLVSGIAVWWPRGSWRKALAFKRGAAPLRRVRDLHKLFGLWSAALLFVLVATGVLLALPQVKTQLLAWTVAAPDPLPSPTSLPSGRAQVSVSQAIAAAHRALPAGRLAFVDVPARGPDPIRVRMQVPGDPHARFPSSFVFVDSHSGTVLAVHDTRRSNAGTTAAKWIRVLHDGSVGGTATRILAIVLGLVPTFLFVTGLIHWRRRTAARSRFSKRSE</sequence>
<keyword evidence="2" id="KW-1133">Transmembrane helix</keyword>
<dbReference type="PANTHER" id="PTHR34219">
    <property type="entry name" value="IRON-REGULATED INNER MEMBRANE PROTEIN-RELATED"/>
    <property type="match status" value="1"/>
</dbReference>
<comment type="caution">
    <text evidence="3">The sequence shown here is derived from an EMBL/GenBank/DDBJ whole genome shotgun (WGS) entry which is preliminary data.</text>
</comment>
<name>A0A840YKY7_9SPHN</name>
<reference evidence="3 4" key="1">
    <citation type="submission" date="2020-08" db="EMBL/GenBank/DDBJ databases">
        <title>Genomic Encyclopedia of Type Strains, Phase IV (KMG-IV): sequencing the most valuable type-strain genomes for metagenomic binning, comparative biology and taxonomic classification.</title>
        <authorList>
            <person name="Goeker M."/>
        </authorList>
    </citation>
    <scope>NUCLEOTIDE SEQUENCE [LARGE SCALE GENOMIC DNA]</scope>
    <source>
        <strain evidence="3 4">DSM 26736</strain>
    </source>
</reference>
<evidence type="ECO:0000313" key="3">
    <source>
        <dbReference type="EMBL" id="MBB5709810.1"/>
    </source>
</evidence>
<evidence type="ECO:0000256" key="2">
    <source>
        <dbReference type="SAM" id="Phobius"/>
    </source>
</evidence>
<feature type="transmembrane region" description="Helical" evidence="2">
    <location>
        <begin position="41"/>
        <end position="65"/>
    </location>
</feature>
<keyword evidence="2" id="KW-0472">Membrane</keyword>
<feature type="transmembrane region" description="Helical" evidence="2">
    <location>
        <begin position="370"/>
        <end position="390"/>
    </location>
</feature>
<dbReference type="RefSeq" id="WP_184085088.1">
    <property type="nucleotide sequence ID" value="NZ_JACIJF010000002.1"/>
</dbReference>
<dbReference type="EMBL" id="JACIJF010000002">
    <property type="protein sequence ID" value="MBB5709810.1"/>
    <property type="molecule type" value="Genomic_DNA"/>
</dbReference>
<evidence type="ECO:0000313" key="4">
    <source>
        <dbReference type="Proteomes" id="UP000527143"/>
    </source>
</evidence>
<dbReference type="PANTHER" id="PTHR34219:SF3">
    <property type="entry name" value="BLL7967 PROTEIN"/>
    <property type="match status" value="1"/>
</dbReference>
<dbReference type="InterPro" id="IPR005625">
    <property type="entry name" value="PepSY-ass_TM"/>
</dbReference>
<organism evidence="3 4">
    <name type="scientific">Sphingomonas xinjiangensis</name>
    <dbReference type="NCBI Taxonomy" id="643568"/>
    <lineage>
        <taxon>Bacteria</taxon>
        <taxon>Pseudomonadati</taxon>
        <taxon>Pseudomonadota</taxon>
        <taxon>Alphaproteobacteria</taxon>
        <taxon>Sphingomonadales</taxon>
        <taxon>Sphingomonadaceae</taxon>
        <taxon>Sphingomonas</taxon>
    </lineage>
</organism>
<feature type="region of interest" description="Disordered" evidence="1">
    <location>
        <begin position="1"/>
        <end position="24"/>
    </location>
</feature>
<protein>
    <submittedName>
        <fullName evidence="3">Putative iron-regulated membrane protein</fullName>
    </submittedName>
</protein>
<evidence type="ECO:0000256" key="1">
    <source>
        <dbReference type="SAM" id="MobiDB-lite"/>
    </source>
</evidence>
<dbReference type="AlphaFoldDB" id="A0A840YKY7"/>
<feature type="transmembrane region" description="Helical" evidence="2">
    <location>
        <begin position="178"/>
        <end position="198"/>
    </location>
</feature>
<dbReference type="Proteomes" id="UP000527143">
    <property type="component" value="Unassembled WGS sequence"/>
</dbReference>
<gene>
    <name evidence="3" type="ORF">FHT02_001032</name>
</gene>
<proteinExistence type="predicted"/>
<feature type="transmembrane region" description="Helical" evidence="2">
    <location>
        <begin position="225"/>
        <end position="246"/>
    </location>
</feature>
<dbReference type="Pfam" id="PF03929">
    <property type="entry name" value="PepSY_TM"/>
    <property type="match status" value="1"/>
</dbReference>
<accession>A0A840YKY7</accession>
<keyword evidence="2" id="KW-0812">Transmembrane</keyword>